<dbReference type="PANTHER" id="PTHR46644">
    <property type="entry name" value="DNA REPAIR PROTEIN XRCC2"/>
    <property type="match status" value="1"/>
</dbReference>
<dbReference type="SUPFAM" id="SSF52540">
    <property type="entry name" value="P-loop containing nucleoside triphosphate hydrolases"/>
    <property type="match status" value="1"/>
</dbReference>
<dbReference type="PROSITE" id="PS50162">
    <property type="entry name" value="RECA_2"/>
    <property type="match status" value="1"/>
</dbReference>
<dbReference type="InterPro" id="IPR030547">
    <property type="entry name" value="XRCC2"/>
</dbReference>
<dbReference type="Proteomes" id="UP000235965">
    <property type="component" value="Unassembled WGS sequence"/>
</dbReference>
<reference evidence="2 3" key="1">
    <citation type="submission" date="2017-12" db="EMBL/GenBank/DDBJ databases">
        <title>Hemimetabolous genomes reveal molecular basis of termite eusociality.</title>
        <authorList>
            <person name="Harrison M.C."/>
            <person name="Jongepier E."/>
            <person name="Robertson H.M."/>
            <person name="Arning N."/>
            <person name="Bitard-Feildel T."/>
            <person name="Chao H."/>
            <person name="Childers C.P."/>
            <person name="Dinh H."/>
            <person name="Doddapaneni H."/>
            <person name="Dugan S."/>
            <person name="Gowin J."/>
            <person name="Greiner C."/>
            <person name="Han Y."/>
            <person name="Hu H."/>
            <person name="Hughes D.S.T."/>
            <person name="Huylmans A.-K."/>
            <person name="Kemena C."/>
            <person name="Kremer L.P.M."/>
            <person name="Lee S.L."/>
            <person name="Lopez-Ezquerra A."/>
            <person name="Mallet L."/>
            <person name="Monroy-Kuhn J.M."/>
            <person name="Moser A."/>
            <person name="Murali S.C."/>
            <person name="Muzny D.M."/>
            <person name="Otani S."/>
            <person name="Piulachs M.-D."/>
            <person name="Poelchau M."/>
            <person name="Qu J."/>
            <person name="Schaub F."/>
            <person name="Wada-Katsumata A."/>
            <person name="Worley K.C."/>
            <person name="Xie Q."/>
            <person name="Ylla G."/>
            <person name="Poulsen M."/>
            <person name="Gibbs R.A."/>
            <person name="Schal C."/>
            <person name="Richards S."/>
            <person name="Belles X."/>
            <person name="Korb J."/>
            <person name="Bornberg-Bauer E."/>
        </authorList>
    </citation>
    <scope>NUCLEOTIDE SEQUENCE [LARGE SCALE GENOMIC DNA]</scope>
    <source>
        <tissue evidence="2">Whole body</tissue>
    </source>
</reference>
<gene>
    <name evidence="2" type="ORF">B7P43_G15549</name>
</gene>
<dbReference type="GO" id="GO:0005657">
    <property type="term" value="C:replication fork"/>
    <property type="evidence" value="ECO:0007669"/>
    <property type="project" value="InterPro"/>
</dbReference>
<dbReference type="GO" id="GO:0033063">
    <property type="term" value="C:Rad51B-Rad51C-Rad51D-XRCC2 complex"/>
    <property type="evidence" value="ECO:0007669"/>
    <property type="project" value="InterPro"/>
</dbReference>
<feature type="domain" description="RecA family profile 1" evidence="1">
    <location>
        <begin position="15"/>
        <end position="216"/>
    </location>
</feature>
<dbReference type="InterPro" id="IPR027417">
    <property type="entry name" value="P-loop_NTPase"/>
</dbReference>
<dbReference type="FunCoup" id="A0A2J7RM35">
    <property type="interactions" value="95"/>
</dbReference>
<evidence type="ECO:0000259" key="1">
    <source>
        <dbReference type="PROSITE" id="PS50162"/>
    </source>
</evidence>
<proteinExistence type="predicted"/>
<dbReference type="EMBL" id="NEVH01002577">
    <property type="protein sequence ID" value="PNF41895.1"/>
    <property type="molecule type" value="Genomic_DNA"/>
</dbReference>
<dbReference type="PANTHER" id="PTHR46644:SF2">
    <property type="entry name" value="DNA REPAIR PROTEIN XRCC2"/>
    <property type="match status" value="1"/>
</dbReference>
<dbReference type="GO" id="GO:0005524">
    <property type="term" value="F:ATP binding"/>
    <property type="evidence" value="ECO:0007669"/>
    <property type="project" value="InterPro"/>
</dbReference>
<dbReference type="GO" id="GO:0000724">
    <property type="term" value="P:double-strand break repair via homologous recombination"/>
    <property type="evidence" value="ECO:0007669"/>
    <property type="project" value="InterPro"/>
</dbReference>
<dbReference type="InParanoid" id="A0A2J7RM35"/>
<dbReference type="InterPro" id="IPR013632">
    <property type="entry name" value="Rad51_C"/>
</dbReference>
<accession>A0A2J7RM35</accession>
<dbReference type="GO" id="GO:0140664">
    <property type="term" value="F:ATP-dependent DNA damage sensor activity"/>
    <property type="evidence" value="ECO:0007669"/>
    <property type="project" value="InterPro"/>
</dbReference>
<dbReference type="AlphaFoldDB" id="A0A2J7RM35"/>
<keyword evidence="3" id="KW-1185">Reference proteome</keyword>
<dbReference type="CDD" id="cd19490">
    <property type="entry name" value="XRCC2"/>
    <property type="match status" value="1"/>
</dbReference>
<dbReference type="InterPro" id="IPR020588">
    <property type="entry name" value="RecA_ATP-bd"/>
</dbReference>
<evidence type="ECO:0000313" key="2">
    <source>
        <dbReference type="EMBL" id="PNF41895.1"/>
    </source>
</evidence>
<dbReference type="GO" id="GO:0000400">
    <property type="term" value="F:four-way junction DNA binding"/>
    <property type="evidence" value="ECO:0007669"/>
    <property type="project" value="TreeGrafter"/>
</dbReference>
<organism evidence="2 3">
    <name type="scientific">Cryptotermes secundus</name>
    <dbReference type="NCBI Taxonomy" id="105785"/>
    <lineage>
        <taxon>Eukaryota</taxon>
        <taxon>Metazoa</taxon>
        <taxon>Ecdysozoa</taxon>
        <taxon>Arthropoda</taxon>
        <taxon>Hexapoda</taxon>
        <taxon>Insecta</taxon>
        <taxon>Pterygota</taxon>
        <taxon>Neoptera</taxon>
        <taxon>Polyneoptera</taxon>
        <taxon>Dictyoptera</taxon>
        <taxon>Blattodea</taxon>
        <taxon>Blattoidea</taxon>
        <taxon>Termitoidae</taxon>
        <taxon>Kalotermitidae</taxon>
        <taxon>Cryptotermitinae</taxon>
        <taxon>Cryptotermes</taxon>
    </lineage>
</organism>
<dbReference type="STRING" id="105785.A0A2J7RM35"/>
<name>A0A2J7RM35_9NEOP</name>
<evidence type="ECO:0000313" key="3">
    <source>
        <dbReference type="Proteomes" id="UP000235965"/>
    </source>
</evidence>
<dbReference type="Gene3D" id="3.40.50.300">
    <property type="entry name" value="P-loop containing nucleotide triphosphate hydrolases"/>
    <property type="match status" value="1"/>
</dbReference>
<dbReference type="Pfam" id="PF08423">
    <property type="entry name" value="Rad51"/>
    <property type="match status" value="1"/>
</dbReference>
<sequence length="281" mass="31274">MDYHCKAETGVQLLARLSSRPSLTSLNETLFPDGLNLGNVTEISGNSGSGKTTLITQFLVKCLLPKTWNEFEIGGLGAGAIIINTDHHFQILKLVGTMESLLMNCRESSNSEIQYQKHIDSSTIEKIIKESLSNLIILNCYDSLHLFVTFHSLENILSSNANTSLIIIDSITAYYWQDAAAAGGILKMNSYLKKTLKALQACVEEYKVIIIYTKQTHFQSKVSFTEDTTATPGLGNITYKIHLNRVEGKETEDLFFAEVSTTATKHVHQYTISKEGLLWVK</sequence>
<protein>
    <recommendedName>
        <fullName evidence="1">RecA family profile 1 domain-containing protein</fullName>
    </recommendedName>
</protein>
<dbReference type="GO" id="GO:0005813">
    <property type="term" value="C:centrosome"/>
    <property type="evidence" value="ECO:0007669"/>
    <property type="project" value="TreeGrafter"/>
</dbReference>
<comment type="caution">
    <text evidence="2">The sequence shown here is derived from an EMBL/GenBank/DDBJ whole genome shotgun (WGS) entry which is preliminary data.</text>
</comment>
<dbReference type="GO" id="GO:0042148">
    <property type="term" value="P:DNA strand invasion"/>
    <property type="evidence" value="ECO:0007669"/>
    <property type="project" value="TreeGrafter"/>
</dbReference>